<feature type="transmembrane region" description="Helical" evidence="1">
    <location>
        <begin position="6"/>
        <end position="24"/>
    </location>
</feature>
<sequence>MGVTELLIIVCVVAGAALIIKTATKKGKAMAKSTRIVRVDEFFQKYKSVLPDDLRQRISKETLDGNEYMKIDIYTVELLDEELAKQKGGE</sequence>
<dbReference type="Proteomes" id="UP000823619">
    <property type="component" value="Unassembled WGS sequence"/>
</dbReference>
<reference evidence="2" key="2">
    <citation type="journal article" date="2021" name="PeerJ">
        <title>Extensive microbial diversity within the chicken gut microbiome revealed by metagenomics and culture.</title>
        <authorList>
            <person name="Gilroy R."/>
            <person name="Ravi A."/>
            <person name="Getino M."/>
            <person name="Pursley I."/>
            <person name="Horton D.L."/>
            <person name="Alikhan N.F."/>
            <person name="Baker D."/>
            <person name="Gharbi K."/>
            <person name="Hall N."/>
            <person name="Watson M."/>
            <person name="Adriaenssens E.M."/>
            <person name="Foster-Nyarko E."/>
            <person name="Jarju S."/>
            <person name="Secka A."/>
            <person name="Antonio M."/>
            <person name="Oren A."/>
            <person name="Chaudhuri R.R."/>
            <person name="La Ragione R."/>
            <person name="Hildebrand F."/>
            <person name="Pallen M.J."/>
        </authorList>
    </citation>
    <scope>NUCLEOTIDE SEQUENCE</scope>
    <source>
        <strain evidence="2">D5-748</strain>
    </source>
</reference>
<evidence type="ECO:0000313" key="2">
    <source>
        <dbReference type="EMBL" id="MBO8444254.1"/>
    </source>
</evidence>
<evidence type="ECO:0000313" key="3">
    <source>
        <dbReference type="Proteomes" id="UP000823619"/>
    </source>
</evidence>
<dbReference type="EMBL" id="JADIMO010000016">
    <property type="protein sequence ID" value="MBO8444254.1"/>
    <property type="molecule type" value="Genomic_DNA"/>
</dbReference>
<accession>A0A9D9HAS5</accession>
<evidence type="ECO:0000256" key="1">
    <source>
        <dbReference type="SAM" id="Phobius"/>
    </source>
</evidence>
<reference evidence="2" key="1">
    <citation type="submission" date="2020-10" db="EMBL/GenBank/DDBJ databases">
        <authorList>
            <person name="Gilroy R."/>
        </authorList>
    </citation>
    <scope>NUCLEOTIDE SEQUENCE</scope>
    <source>
        <strain evidence="2">D5-748</strain>
    </source>
</reference>
<proteinExistence type="predicted"/>
<dbReference type="AlphaFoldDB" id="A0A9D9HAS5"/>
<comment type="caution">
    <text evidence="2">The sequence shown here is derived from an EMBL/GenBank/DDBJ whole genome shotgun (WGS) entry which is preliminary data.</text>
</comment>
<keyword evidence="1" id="KW-1133">Transmembrane helix</keyword>
<keyword evidence="1" id="KW-0472">Membrane</keyword>
<gene>
    <name evidence="2" type="ORF">IAC23_00980</name>
</gene>
<organism evidence="2 3">
    <name type="scientific">Candidatus Cryptobacteroides merdavium</name>
    <dbReference type="NCBI Taxonomy" id="2840769"/>
    <lineage>
        <taxon>Bacteria</taxon>
        <taxon>Pseudomonadati</taxon>
        <taxon>Bacteroidota</taxon>
        <taxon>Bacteroidia</taxon>
        <taxon>Bacteroidales</taxon>
        <taxon>Candidatus Cryptobacteroides</taxon>
    </lineage>
</organism>
<name>A0A9D9HAS5_9BACT</name>
<keyword evidence="1" id="KW-0812">Transmembrane</keyword>
<protein>
    <submittedName>
        <fullName evidence="2">Uncharacterized protein</fullName>
    </submittedName>
</protein>